<dbReference type="InterPro" id="IPR001765">
    <property type="entry name" value="Carbonic_anhydrase"/>
</dbReference>
<comment type="caution">
    <text evidence="8">The sequence shown here is derived from an EMBL/GenBank/DDBJ whole genome shotgun (WGS) entry which is preliminary data.</text>
</comment>
<feature type="region of interest" description="Disordered" evidence="7">
    <location>
        <begin position="46"/>
        <end position="90"/>
    </location>
</feature>
<feature type="compositionally biased region" description="Low complexity" evidence="7">
    <location>
        <begin position="56"/>
        <end position="85"/>
    </location>
</feature>
<dbReference type="PROSITE" id="PS00704">
    <property type="entry name" value="PROK_CO2_ANHYDRASE_1"/>
    <property type="match status" value="1"/>
</dbReference>
<keyword evidence="4 6" id="KW-0456">Lyase</keyword>
<dbReference type="SMART" id="SM00947">
    <property type="entry name" value="Pro_CA"/>
    <property type="match status" value="1"/>
</dbReference>
<proteinExistence type="inferred from homology"/>
<dbReference type="Pfam" id="PF00484">
    <property type="entry name" value="Pro_CA"/>
    <property type="match status" value="1"/>
</dbReference>
<evidence type="ECO:0000256" key="6">
    <source>
        <dbReference type="RuleBase" id="RU003956"/>
    </source>
</evidence>
<keyword evidence="9" id="KW-1185">Reference proteome</keyword>
<dbReference type="EC" id="4.2.1.1" evidence="2 6"/>
<keyword evidence="3 6" id="KW-0862">Zinc</keyword>
<dbReference type="GeneID" id="87911343"/>
<dbReference type="Gene3D" id="3.40.1050.10">
    <property type="entry name" value="Carbonic anhydrase"/>
    <property type="match status" value="1"/>
</dbReference>
<evidence type="ECO:0000313" key="8">
    <source>
        <dbReference type="EMBL" id="KAK4653966.1"/>
    </source>
</evidence>
<evidence type="ECO:0000256" key="7">
    <source>
        <dbReference type="SAM" id="MobiDB-lite"/>
    </source>
</evidence>
<reference evidence="8 9" key="1">
    <citation type="journal article" date="2023" name="bioRxiv">
        <title>High-quality genome assemblies of four members of thePodospora anserinaspecies complex.</title>
        <authorList>
            <person name="Ament-Velasquez S.L."/>
            <person name="Vogan A.A."/>
            <person name="Wallerman O."/>
            <person name="Hartmann F."/>
            <person name="Gautier V."/>
            <person name="Silar P."/>
            <person name="Giraud T."/>
            <person name="Johannesson H."/>
        </authorList>
    </citation>
    <scope>NUCLEOTIDE SEQUENCE [LARGE SCALE GENOMIC DNA]</scope>
    <source>
        <strain evidence="8 9">CBS 415.72m</strain>
    </source>
</reference>
<evidence type="ECO:0000256" key="2">
    <source>
        <dbReference type="ARBA" id="ARBA00012925"/>
    </source>
</evidence>
<comment type="function">
    <text evidence="6">Reversible hydration of carbon dioxide.</text>
</comment>
<gene>
    <name evidence="8" type="ORF">QC762_510260</name>
</gene>
<sequence>MLNSRVTTSLLQHPTSAAIRRAFISSSSSPSSSFLSSPLVRSGPLRFPTPTATTPSLLRHCSSDSHSSSSSSNPKSKLPNANPSSDKSTWRAMAEKDISRYLRQTHDRVFEHNRAWAAEKKKADPDFFANLSAGQTPEYLWIGCSDSRIPAEQITGLEPGDAFVHRNIANLVCNTDLNVMAVINYAVRHLKVKHIVVCGHYGCGGVKAAMSAKDLGILNPWLRNIRDVYRLHEKELDAIANEEERYNRLVELNVIEQCKNVVKTAGVQQSYAENSFPIVHGWVFGFNDGLLRDLQIDFEGMLKDIQKIYNLTES</sequence>
<dbReference type="InterPro" id="IPR036874">
    <property type="entry name" value="Carbonic_anhydrase_sf"/>
</dbReference>
<evidence type="ECO:0000256" key="4">
    <source>
        <dbReference type="ARBA" id="ARBA00023239"/>
    </source>
</evidence>
<accession>A0ABR0GE90</accession>
<evidence type="ECO:0000256" key="1">
    <source>
        <dbReference type="ARBA" id="ARBA00006217"/>
    </source>
</evidence>
<comment type="catalytic activity">
    <reaction evidence="5 6">
        <text>hydrogencarbonate + H(+) = CO2 + H2O</text>
        <dbReference type="Rhea" id="RHEA:10748"/>
        <dbReference type="ChEBI" id="CHEBI:15377"/>
        <dbReference type="ChEBI" id="CHEBI:15378"/>
        <dbReference type="ChEBI" id="CHEBI:16526"/>
        <dbReference type="ChEBI" id="CHEBI:17544"/>
        <dbReference type="EC" id="4.2.1.1"/>
    </reaction>
</comment>
<evidence type="ECO:0000313" key="9">
    <source>
        <dbReference type="Proteomes" id="UP001323405"/>
    </source>
</evidence>
<organism evidence="8 9">
    <name type="scientific">Podospora pseudocomata</name>
    <dbReference type="NCBI Taxonomy" id="2093779"/>
    <lineage>
        <taxon>Eukaryota</taxon>
        <taxon>Fungi</taxon>
        <taxon>Dikarya</taxon>
        <taxon>Ascomycota</taxon>
        <taxon>Pezizomycotina</taxon>
        <taxon>Sordariomycetes</taxon>
        <taxon>Sordariomycetidae</taxon>
        <taxon>Sordariales</taxon>
        <taxon>Podosporaceae</taxon>
        <taxon>Podospora</taxon>
    </lineage>
</organism>
<evidence type="ECO:0000256" key="3">
    <source>
        <dbReference type="ARBA" id="ARBA00022833"/>
    </source>
</evidence>
<dbReference type="RefSeq" id="XP_062742941.1">
    <property type="nucleotide sequence ID" value="XM_062891436.1"/>
</dbReference>
<dbReference type="PANTHER" id="PTHR11002">
    <property type="entry name" value="CARBONIC ANHYDRASE"/>
    <property type="match status" value="1"/>
</dbReference>
<dbReference type="InterPro" id="IPR015892">
    <property type="entry name" value="Carbonic_anhydrase_CS"/>
</dbReference>
<dbReference type="Proteomes" id="UP001323405">
    <property type="component" value="Unassembled WGS sequence"/>
</dbReference>
<dbReference type="EMBL" id="JAFFHA010000007">
    <property type="protein sequence ID" value="KAK4653966.1"/>
    <property type="molecule type" value="Genomic_DNA"/>
</dbReference>
<protein>
    <recommendedName>
        <fullName evidence="2 6">Carbonic anhydrase</fullName>
        <ecNumber evidence="2 6">4.2.1.1</ecNumber>
    </recommendedName>
    <alternativeName>
        <fullName evidence="6">Carbonate dehydratase</fullName>
    </alternativeName>
</protein>
<comment type="similarity">
    <text evidence="1 6">Belongs to the beta-class carbonic anhydrase family.</text>
</comment>
<evidence type="ECO:0000256" key="5">
    <source>
        <dbReference type="ARBA" id="ARBA00048348"/>
    </source>
</evidence>
<dbReference type="SUPFAM" id="SSF53056">
    <property type="entry name" value="beta-carbonic anhydrase, cab"/>
    <property type="match status" value="1"/>
</dbReference>
<dbReference type="PANTHER" id="PTHR11002:SF51">
    <property type="entry name" value="CARBONIC ANHYDRASE"/>
    <property type="match status" value="1"/>
</dbReference>
<dbReference type="CDD" id="cd00883">
    <property type="entry name" value="beta_CA_cladeA"/>
    <property type="match status" value="1"/>
</dbReference>
<name>A0ABR0GE90_9PEZI</name>